<proteinExistence type="predicted"/>
<feature type="region of interest" description="Disordered" evidence="1">
    <location>
        <begin position="87"/>
        <end position="144"/>
    </location>
</feature>
<name>A0A1F6TI36_9PROT</name>
<protein>
    <submittedName>
        <fullName evidence="3">Uncharacterized protein</fullName>
    </submittedName>
</protein>
<gene>
    <name evidence="3" type="ORF">A2150_01590</name>
</gene>
<accession>A0A1F6TI36</accession>
<dbReference type="EMBL" id="MFSS01000013">
    <property type="protein sequence ID" value="OGI44749.1"/>
    <property type="molecule type" value="Genomic_DNA"/>
</dbReference>
<dbReference type="AlphaFoldDB" id="A0A1F6TI36"/>
<evidence type="ECO:0000256" key="2">
    <source>
        <dbReference type="SAM" id="Phobius"/>
    </source>
</evidence>
<comment type="caution">
    <text evidence="3">The sequence shown here is derived from an EMBL/GenBank/DDBJ whole genome shotgun (WGS) entry which is preliminary data.</text>
</comment>
<organism evidence="3 4">
    <name type="scientific">Candidatus Muproteobacteria bacterium RBG_16_64_11</name>
    <dbReference type="NCBI Taxonomy" id="1817758"/>
    <lineage>
        <taxon>Bacteria</taxon>
        <taxon>Pseudomonadati</taxon>
        <taxon>Pseudomonadota</taxon>
        <taxon>Candidatus Muproteobacteria</taxon>
    </lineage>
</organism>
<dbReference type="Proteomes" id="UP000177925">
    <property type="component" value="Unassembled WGS sequence"/>
</dbReference>
<keyword evidence="2" id="KW-0812">Transmembrane</keyword>
<feature type="compositionally biased region" description="Basic and acidic residues" evidence="1">
    <location>
        <begin position="133"/>
        <end position="144"/>
    </location>
</feature>
<keyword evidence="2" id="KW-0472">Membrane</keyword>
<evidence type="ECO:0000313" key="4">
    <source>
        <dbReference type="Proteomes" id="UP000177925"/>
    </source>
</evidence>
<evidence type="ECO:0000313" key="3">
    <source>
        <dbReference type="EMBL" id="OGI44749.1"/>
    </source>
</evidence>
<evidence type="ECO:0000256" key="1">
    <source>
        <dbReference type="SAM" id="MobiDB-lite"/>
    </source>
</evidence>
<feature type="transmembrane region" description="Helical" evidence="2">
    <location>
        <begin position="62"/>
        <end position="82"/>
    </location>
</feature>
<sequence>MPSGAALLDGAAQAGIELPITDYQAAASPAGGNSQGKLGGILRPLADRLATRQATRRRALGAALDLTLLSTAIGLVLALGFVRGSDRAADPPGVGMRQNSQTFAPIRDPTVGNARAGKSAPSKKSPSLPPSADKYESLRKAWGG</sequence>
<keyword evidence="2" id="KW-1133">Transmembrane helix</keyword>
<feature type="compositionally biased region" description="Low complexity" evidence="1">
    <location>
        <begin position="114"/>
        <end position="132"/>
    </location>
</feature>
<reference evidence="3 4" key="1">
    <citation type="journal article" date="2016" name="Nat. Commun.">
        <title>Thousands of microbial genomes shed light on interconnected biogeochemical processes in an aquifer system.</title>
        <authorList>
            <person name="Anantharaman K."/>
            <person name="Brown C.T."/>
            <person name="Hug L.A."/>
            <person name="Sharon I."/>
            <person name="Castelle C.J."/>
            <person name="Probst A.J."/>
            <person name="Thomas B.C."/>
            <person name="Singh A."/>
            <person name="Wilkins M.J."/>
            <person name="Karaoz U."/>
            <person name="Brodie E.L."/>
            <person name="Williams K.H."/>
            <person name="Hubbard S.S."/>
            <person name="Banfield J.F."/>
        </authorList>
    </citation>
    <scope>NUCLEOTIDE SEQUENCE [LARGE SCALE GENOMIC DNA]</scope>
</reference>